<evidence type="ECO:0000313" key="1">
    <source>
        <dbReference type="EMBL" id="KAK7327929.1"/>
    </source>
</evidence>
<comment type="caution">
    <text evidence="1">The sequence shown here is derived from an EMBL/GenBank/DDBJ whole genome shotgun (WGS) entry which is preliminary data.</text>
</comment>
<protein>
    <submittedName>
        <fullName evidence="1">Uncharacterized protein</fullName>
    </submittedName>
</protein>
<keyword evidence="2" id="KW-1185">Reference proteome</keyword>
<evidence type="ECO:0000313" key="2">
    <source>
        <dbReference type="Proteomes" id="UP001367508"/>
    </source>
</evidence>
<dbReference type="AlphaFoldDB" id="A0AAN9L2A7"/>
<dbReference type="Proteomes" id="UP001367508">
    <property type="component" value="Unassembled WGS sequence"/>
</dbReference>
<proteinExistence type="predicted"/>
<name>A0AAN9L2A7_CANGL</name>
<dbReference type="EMBL" id="JAYMYQ010000005">
    <property type="protein sequence ID" value="KAK7327929.1"/>
    <property type="molecule type" value="Genomic_DNA"/>
</dbReference>
<reference evidence="1 2" key="1">
    <citation type="submission" date="2024-01" db="EMBL/GenBank/DDBJ databases">
        <title>The genomes of 5 underutilized Papilionoideae crops provide insights into root nodulation and disease resistanc.</title>
        <authorList>
            <person name="Jiang F."/>
        </authorList>
    </citation>
    <scope>NUCLEOTIDE SEQUENCE [LARGE SCALE GENOMIC DNA]</scope>
    <source>
        <strain evidence="1">LVBAO_FW01</strain>
        <tissue evidence="1">Leaves</tissue>
    </source>
</reference>
<sequence>MRYTLLPILKQYRQRLVLAHINLKDKSGYDSQITEFFQPAKCLVKLSRRQGHGHGSTLAGSLAQQQIDKCSSFKILTRLILNRNLNTASSRL</sequence>
<accession>A0AAN9L2A7</accession>
<organism evidence="1 2">
    <name type="scientific">Canavalia gladiata</name>
    <name type="common">Sword bean</name>
    <name type="synonym">Dolichos gladiatus</name>
    <dbReference type="NCBI Taxonomy" id="3824"/>
    <lineage>
        <taxon>Eukaryota</taxon>
        <taxon>Viridiplantae</taxon>
        <taxon>Streptophyta</taxon>
        <taxon>Embryophyta</taxon>
        <taxon>Tracheophyta</taxon>
        <taxon>Spermatophyta</taxon>
        <taxon>Magnoliopsida</taxon>
        <taxon>eudicotyledons</taxon>
        <taxon>Gunneridae</taxon>
        <taxon>Pentapetalae</taxon>
        <taxon>rosids</taxon>
        <taxon>fabids</taxon>
        <taxon>Fabales</taxon>
        <taxon>Fabaceae</taxon>
        <taxon>Papilionoideae</taxon>
        <taxon>50 kb inversion clade</taxon>
        <taxon>NPAAA clade</taxon>
        <taxon>indigoferoid/millettioid clade</taxon>
        <taxon>Phaseoleae</taxon>
        <taxon>Canavalia</taxon>
    </lineage>
</organism>
<gene>
    <name evidence="1" type="ORF">VNO77_22022</name>
</gene>